<dbReference type="GO" id="GO:0015658">
    <property type="term" value="F:branched-chain amino acid transmembrane transporter activity"/>
    <property type="evidence" value="ECO:0007669"/>
    <property type="project" value="TreeGrafter"/>
</dbReference>
<comment type="similarity">
    <text evidence="1">Belongs to the ABC transporter superfamily.</text>
</comment>
<dbReference type="AlphaFoldDB" id="A7IB74"/>
<protein>
    <submittedName>
        <fullName evidence="7">ABC transporter related</fullName>
    </submittedName>
</protein>
<dbReference type="PROSITE" id="PS00211">
    <property type="entry name" value="ABC_TRANSPORTER_1"/>
    <property type="match status" value="1"/>
</dbReference>
<gene>
    <name evidence="7" type="ordered locus">Xaut_0008</name>
</gene>
<evidence type="ECO:0000313" key="7">
    <source>
        <dbReference type="EMBL" id="ABS65267.1"/>
    </source>
</evidence>
<evidence type="ECO:0000256" key="2">
    <source>
        <dbReference type="ARBA" id="ARBA00022448"/>
    </source>
</evidence>
<evidence type="ECO:0000256" key="1">
    <source>
        <dbReference type="ARBA" id="ARBA00005417"/>
    </source>
</evidence>
<feature type="domain" description="ABC transporter" evidence="6">
    <location>
        <begin position="26"/>
        <end position="258"/>
    </location>
</feature>
<keyword evidence="5" id="KW-0029">Amino-acid transport</keyword>
<proteinExistence type="inferred from homology"/>
<dbReference type="STRING" id="78245.Xaut_0008"/>
<dbReference type="InterPro" id="IPR017871">
    <property type="entry name" value="ABC_transporter-like_CS"/>
</dbReference>
<evidence type="ECO:0000313" key="8">
    <source>
        <dbReference type="Proteomes" id="UP000002417"/>
    </source>
</evidence>
<dbReference type="Gene3D" id="3.40.50.300">
    <property type="entry name" value="P-loop containing nucleotide triphosphate hydrolases"/>
    <property type="match status" value="1"/>
</dbReference>
<dbReference type="SMART" id="SM00382">
    <property type="entry name" value="AAA"/>
    <property type="match status" value="1"/>
</dbReference>
<dbReference type="InterPro" id="IPR052156">
    <property type="entry name" value="BCAA_Transport_ATP-bd_LivF"/>
</dbReference>
<dbReference type="GO" id="GO:0005524">
    <property type="term" value="F:ATP binding"/>
    <property type="evidence" value="ECO:0007669"/>
    <property type="project" value="UniProtKB-KW"/>
</dbReference>
<dbReference type="GO" id="GO:0015807">
    <property type="term" value="P:L-amino acid transport"/>
    <property type="evidence" value="ECO:0007669"/>
    <property type="project" value="TreeGrafter"/>
</dbReference>
<name>A7IB74_XANP2</name>
<dbReference type="InterPro" id="IPR003593">
    <property type="entry name" value="AAA+_ATPase"/>
</dbReference>
<dbReference type="Pfam" id="PF00005">
    <property type="entry name" value="ABC_tran"/>
    <property type="match status" value="1"/>
</dbReference>
<evidence type="ECO:0000256" key="4">
    <source>
        <dbReference type="ARBA" id="ARBA00022840"/>
    </source>
</evidence>
<dbReference type="GO" id="GO:0016887">
    <property type="term" value="F:ATP hydrolysis activity"/>
    <property type="evidence" value="ECO:0007669"/>
    <property type="project" value="InterPro"/>
</dbReference>
<evidence type="ECO:0000259" key="6">
    <source>
        <dbReference type="PROSITE" id="PS50893"/>
    </source>
</evidence>
<dbReference type="HOGENOM" id="CLU_000604_1_2_5"/>
<keyword evidence="3" id="KW-0547">Nucleotide-binding</keyword>
<dbReference type="EMBL" id="CP000781">
    <property type="protein sequence ID" value="ABS65267.1"/>
    <property type="molecule type" value="Genomic_DNA"/>
</dbReference>
<keyword evidence="2" id="KW-0813">Transport</keyword>
<keyword evidence="8" id="KW-1185">Reference proteome</keyword>
<dbReference type="Proteomes" id="UP000002417">
    <property type="component" value="Chromosome"/>
</dbReference>
<sequence>MSMPALDNLAAGASASKAFARDVPALEVKDLWSGYGEQDVLRGIDISLKPGSIVALIGANGAGKSTLLRTISGLIRPRRGEIRLGGEVLSGLAPHRIVERGFVQSPEGKQLFLDMSIRENLLVGAANPRARARRQETLEEVFDLFPILKERQAYNASTLSGGQQQMVAVGRALMALPRVLALDEPSLGLAPIMVDRLFESIARIRERDLTILIIEQNVFQVLEMADYGYVLENGAVTLSGTGPDLLANDHLRASYLGL</sequence>
<dbReference type="PROSITE" id="PS50893">
    <property type="entry name" value="ABC_TRANSPORTER_2"/>
    <property type="match status" value="1"/>
</dbReference>
<dbReference type="KEGG" id="xau:Xaut_0008"/>
<evidence type="ECO:0000256" key="5">
    <source>
        <dbReference type="ARBA" id="ARBA00022970"/>
    </source>
</evidence>
<dbReference type="eggNOG" id="COG0410">
    <property type="taxonomic scope" value="Bacteria"/>
</dbReference>
<dbReference type="SUPFAM" id="SSF52540">
    <property type="entry name" value="P-loop containing nucleoside triphosphate hydrolases"/>
    <property type="match status" value="1"/>
</dbReference>
<evidence type="ECO:0000256" key="3">
    <source>
        <dbReference type="ARBA" id="ARBA00022741"/>
    </source>
</evidence>
<dbReference type="PANTHER" id="PTHR43820">
    <property type="entry name" value="HIGH-AFFINITY BRANCHED-CHAIN AMINO ACID TRANSPORT ATP-BINDING PROTEIN LIVF"/>
    <property type="match status" value="1"/>
</dbReference>
<dbReference type="CDD" id="cd03224">
    <property type="entry name" value="ABC_TM1139_LivF_branched"/>
    <property type="match status" value="1"/>
</dbReference>
<accession>A7IB74</accession>
<dbReference type="InterPro" id="IPR027417">
    <property type="entry name" value="P-loop_NTPase"/>
</dbReference>
<reference evidence="7 8" key="1">
    <citation type="submission" date="2007-07" db="EMBL/GenBank/DDBJ databases">
        <title>Complete sequence of chromosome of Xanthobacter autotrophicus Py2.</title>
        <authorList>
            <consortium name="US DOE Joint Genome Institute"/>
            <person name="Copeland A."/>
            <person name="Lucas S."/>
            <person name="Lapidus A."/>
            <person name="Barry K."/>
            <person name="Glavina del Rio T."/>
            <person name="Hammon N."/>
            <person name="Israni S."/>
            <person name="Dalin E."/>
            <person name="Tice H."/>
            <person name="Pitluck S."/>
            <person name="Sims D."/>
            <person name="Brettin T."/>
            <person name="Bruce D."/>
            <person name="Detter J.C."/>
            <person name="Han C."/>
            <person name="Tapia R."/>
            <person name="Brainard J."/>
            <person name="Schmutz J."/>
            <person name="Larimer F."/>
            <person name="Land M."/>
            <person name="Hauser L."/>
            <person name="Kyrpides N."/>
            <person name="Kim E."/>
            <person name="Ensigns S.A."/>
            <person name="Richardson P."/>
        </authorList>
    </citation>
    <scope>NUCLEOTIDE SEQUENCE [LARGE SCALE GENOMIC DNA]</scope>
    <source>
        <strain evidence="8">ATCC BAA-1158 / Py2</strain>
    </source>
</reference>
<dbReference type="PhylomeDB" id="A7IB74"/>
<keyword evidence="4" id="KW-0067">ATP-binding</keyword>
<dbReference type="PANTHER" id="PTHR43820:SF4">
    <property type="entry name" value="HIGH-AFFINITY BRANCHED-CHAIN AMINO ACID TRANSPORT ATP-BINDING PROTEIN LIVF"/>
    <property type="match status" value="1"/>
</dbReference>
<dbReference type="InterPro" id="IPR003439">
    <property type="entry name" value="ABC_transporter-like_ATP-bd"/>
</dbReference>
<organism evidence="7 8">
    <name type="scientific">Xanthobacter autotrophicus (strain ATCC BAA-1158 / Py2)</name>
    <dbReference type="NCBI Taxonomy" id="78245"/>
    <lineage>
        <taxon>Bacteria</taxon>
        <taxon>Pseudomonadati</taxon>
        <taxon>Pseudomonadota</taxon>
        <taxon>Alphaproteobacteria</taxon>
        <taxon>Hyphomicrobiales</taxon>
        <taxon>Xanthobacteraceae</taxon>
        <taxon>Xanthobacter</taxon>
    </lineage>
</organism>